<organism evidence="1 2">
    <name type="scientific">Puccinia sorghi</name>
    <dbReference type="NCBI Taxonomy" id="27349"/>
    <lineage>
        <taxon>Eukaryota</taxon>
        <taxon>Fungi</taxon>
        <taxon>Dikarya</taxon>
        <taxon>Basidiomycota</taxon>
        <taxon>Pucciniomycotina</taxon>
        <taxon>Pucciniomycetes</taxon>
        <taxon>Pucciniales</taxon>
        <taxon>Pucciniaceae</taxon>
        <taxon>Puccinia</taxon>
    </lineage>
</organism>
<evidence type="ECO:0000313" key="2">
    <source>
        <dbReference type="Proteomes" id="UP000037035"/>
    </source>
</evidence>
<keyword evidence="2" id="KW-1185">Reference proteome</keyword>
<reference evidence="1 2" key="1">
    <citation type="submission" date="2015-08" db="EMBL/GenBank/DDBJ databases">
        <title>Next Generation Sequencing and Analysis of the Genome of Puccinia sorghi L Schw, the Causal Agent of Maize Common Rust.</title>
        <authorList>
            <person name="Rochi L."/>
            <person name="Burguener G."/>
            <person name="Darino M."/>
            <person name="Turjanski A."/>
            <person name="Kreff E."/>
            <person name="Dieguez M.J."/>
            <person name="Sacco F."/>
        </authorList>
    </citation>
    <scope>NUCLEOTIDE SEQUENCE [LARGE SCALE GENOMIC DNA]</scope>
    <source>
        <strain evidence="1 2">RO10H11247</strain>
    </source>
</reference>
<proteinExistence type="predicted"/>
<dbReference type="EMBL" id="LAVV01013160">
    <property type="protein sequence ID" value="KNZ45930.1"/>
    <property type="molecule type" value="Genomic_DNA"/>
</dbReference>
<gene>
    <name evidence="1" type="ORF">VP01_769g9</name>
</gene>
<protein>
    <submittedName>
        <fullName evidence="1">Uncharacterized protein</fullName>
    </submittedName>
</protein>
<sequence length="245" mass="27092">MTPSCLLLILLQQPLNQTLKLGWLMNPLKKNGNTISAVLLLTLTYRHFFNDQKNSSLLTTQESSALLFIISITIHDELSPFSMKAILPPWSVTLFKKISKLTSFCDLFTNLNYVGASVSSLFQSIFLQILPPPSKHFFLSQIFQHISLCLAEITKFTARDAQVIINSAYGKLTWFDNFQYPKPTTSILQTFQSASSSSGISMTSSSPNVSCNPNGHSTSRGFPCAPSSEDIYVAVSNICCGNCKK</sequence>
<evidence type="ECO:0000313" key="1">
    <source>
        <dbReference type="EMBL" id="KNZ45930.1"/>
    </source>
</evidence>
<dbReference type="VEuPathDB" id="FungiDB:VP01_769g9"/>
<comment type="caution">
    <text evidence="1">The sequence shown here is derived from an EMBL/GenBank/DDBJ whole genome shotgun (WGS) entry which is preliminary data.</text>
</comment>
<accession>A0A0L6UDQ5</accession>
<name>A0A0L6UDQ5_9BASI</name>
<dbReference type="Proteomes" id="UP000037035">
    <property type="component" value="Unassembled WGS sequence"/>
</dbReference>
<dbReference type="AlphaFoldDB" id="A0A0L6UDQ5"/>